<dbReference type="EMBL" id="DQ091857">
    <property type="protein sequence ID" value="AAZ42397.1"/>
    <property type="molecule type" value="Genomic_DNA"/>
</dbReference>
<dbReference type="Gene3D" id="3.30.240.40">
    <property type="entry name" value="E6 early regulatory protein"/>
    <property type="match status" value="1"/>
</dbReference>
<dbReference type="InterPro" id="IPR038575">
    <property type="entry name" value="E6_sf"/>
</dbReference>
<organism evidence="1">
    <name type="scientific">human papillomavirus 97</name>
    <dbReference type="NCBI Taxonomy" id="338324"/>
    <lineage>
        <taxon>Viruses</taxon>
        <taxon>Monodnaviria</taxon>
        <taxon>Shotokuvirae</taxon>
        <taxon>Cossaviricota</taxon>
        <taxon>Papovaviricetes</taxon>
        <taxon>Zurhausenvirales</taxon>
        <taxon>Papillomaviridae</taxon>
        <taxon>Firstpapillomavirinae</taxon>
        <taxon>Alphapapillomavirus</taxon>
        <taxon>Alphapapillomavirus 7</taxon>
    </lineage>
</organism>
<evidence type="ECO:0000313" key="1">
    <source>
        <dbReference type="EMBL" id="AAZ42397.1"/>
    </source>
</evidence>
<sequence length="57" mass="6566">MARFEDPSKRPYKLPDLCTELNTSLPEIEISCVYCKTTLERTEVFAVPETVESSRQI</sequence>
<protein>
    <submittedName>
        <fullName evidence="1">Spliced E6 protein</fullName>
    </submittedName>
</protein>
<name>Q106C1_9PAPI</name>
<proteinExistence type="predicted"/>
<reference evidence="1" key="1">
    <citation type="submission" date="2005-06" db="EMBL/GenBank/DDBJ databases">
        <authorList>
            <person name="Chen Z."/>
            <person name="Burk R.D."/>
        </authorList>
    </citation>
    <scope>NUCLEOTIDE SEQUENCE</scope>
    <source>
        <strain evidence="1">Qv28597</strain>
    </source>
</reference>
<accession>Q106C1</accession>
<dbReference type="SUPFAM" id="SSF161229">
    <property type="entry name" value="E6 C-terminal domain-like"/>
    <property type="match status" value="1"/>
</dbReference>